<organism evidence="2 3">
    <name type="scientific">Cylindrodendrum hubeiense</name>
    <dbReference type="NCBI Taxonomy" id="595255"/>
    <lineage>
        <taxon>Eukaryota</taxon>
        <taxon>Fungi</taxon>
        <taxon>Dikarya</taxon>
        <taxon>Ascomycota</taxon>
        <taxon>Pezizomycotina</taxon>
        <taxon>Sordariomycetes</taxon>
        <taxon>Hypocreomycetidae</taxon>
        <taxon>Hypocreales</taxon>
        <taxon>Nectriaceae</taxon>
        <taxon>Cylindrodendrum</taxon>
    </lineage>
</organism>
<protein>
    <submittedName>
        <fullName evidence="2">Uncharacterized protein</fullName>
    </submittedName>
</protein>
<dbReference type="EMBL" id="JAANBB010000951">
    <property type="protein sequence ID" value="KAF7531818.1"/>
    <property type="molecule type" value="Genomic_DNA"/>
</dbReference>
<dbReference type="Proteomes" id="UP000722485">
    <property type="component" value="Unassembled WGS sequence"/>
</dbReference>
<dbReference type="AlphaFoldDB" id="A0A9P5L925"/>
<evidence type="ECO:0000313" key="2">
    <source>
        <dbReference type="EMBL" id="KAF7531818.1"/>
    </source>
</evidence>
<proteinExistence type="predicted"/>
<evidence type="ECO:0000313" key="3">
    <source>
        <dbReference type="Proteomes" id="UP000722485"/>
    </source>
</evidence>
<name>A0A9P5L925_9HYPO</name>
<dbReference type="InterPro" id="IPR023165">
    <property type="entry name" value="rRNA_Ade_diMease-like_C"/>
</dbReference>
<evidence type="ECO:0000256" key="1">
    <source>
        <dbReference type="SAM" id="MobiDB-lite"/>
    </source>
</evidence>
<reference evidence="2" key="1">
    <citation type="submission" date="2020-03" db="EMBL/GenBank/DDBJ databases">
        <title>Draft Genome Sequence of Cylindrodendrum hubeiense.</title>
        <authorList>
            <person name="Buettner E."/>
            <person name="Kellner H."/>
        </authorList>
    </citation>
    <scope>NUCLEOTIDE SEQUENCE</scope>
    <source>
        <strain evidence="2">IHI 201604</strain>
    </source>
</reference>
<sequence>MESGYQTLRRMKEAGLTPPPGRETATYRSLMAQPGLAGKRLAGIERPRLERPFRAELEQIEAEFNRSPTPDLLTRLKKLRFREKYDSEDNTTYLELIQDREALSKLPRHSPEFIAGDAAWNRKIMSLKKNTRKEFIMVRDNYHLFRQDPPSLLWDQRPYEPLAVRPDDFFPNVPCALLDFQPKAMHPLLRQTGAATSRAGDMSDVMLRFWFAHSLLPASKAMDGVWPGFGDLYDRCPSLRDPARGGSPLSDEGQICARAINQQQWGEVLEAFVEWPFRPSYAQLVGRLVDDHDHDDVDEAKSSAQGSVAAR</sequence>
<dbReference type="Gene3D" id="1.10.8.100">
    <property type="entry name" value="Ribosomal RNA adenine dimethylase-like, domain 2"/>
    <property type="match status" value="1"/>
</dbReference>
<feature type="region of interest" description="Disordered" evidence="1">
    <location>
        <begin position="1"/>
        <end position="23"/>
    </location>
</feature>
<accession>A0A9P5L925</accession>
<gene>
    <name evidence="2" type="ORF">G7Z17_g13699</name>
</gene>
<dbReference type="OrthoDB" id="16079at2759"/>
<comment type="caution">
    <text evidence="2">The sequence shown here is derived from an EMBL/GenBank/DDBJ whole genome shotgun (WGS) entry which is preliminary data.</text>
</comment>
<keyword evidence="3" id="KW-1185">Reference proteome</keyword>